<dbReference type="Proteomes" id="UP000605848">
    <property type="component" value="Unassembled WGS sequence"/>
</dbReference>
<comment type="caution">
    <text evidence="1">The sequence shown here is derived from an EMBL/GenBank/DDBJ whole genome shotgun (WGS) entry which is preliminary data.</text>
</comment>
<dbReference type="RefSeq" id="WP_202060961.1">
    <property type="nucleotide sequence ID" value="NZ_JAEQMY010000020.1"/>
</dbReference>
<accession>A0A936ZII0</accession>
<keyword evidence="2" id="KW-1185">Reference proteome</keyword>
<proteinExistence type="predicted"/>
<dbReference type="EMBL" id="JAEQMY010000020">
    <property type="protein sequence ID" value="MBL0405309.1"/>
    <property type="molecule type" value="Genomic_DNA"/>
</dbReference>
<evidence type="ECO:0000313" key="2">
    <source>
        <dbReference type="Proteomes" id="UP000605848"/>
    </source>
</evidence>
<protein>
    <submittedName>
        <fullName evidence="1">Uncharacterized protein</fullName>
    </submittedName>
</protein>
<reference evidence="1" key="1">
    <citation type="submission" date="2021-01" db="EMBL/GenBank/DDBJ databases">
        <title>Microvirga sp.</title>
        <authorList>
            <person name="Kim M.K."/>
        </authorList>
    </citation>
    <scope>NUCLEOTIDE SEQUENCE</scope>
    <source>
        <strain evidence="1">5420S-16</strain>
    </source>
</reference>
<gene>
    <name evidence="1" type="ORF">JKG68_15165</name>
</gene>
<evidence type="ECO:0000313" key="1">
    <source>
        <dbReference type="EMBL" id="MBL0405309.1"/>
    </source>
</evidence>
<organism evidence="1 2">
    <name type="scientific">Microvirga aerilata</name>
    <dbReference type="NCBI Taxonomy" id="670292"/>
    <lineage>
        <taxon>Bacteria</taxon>
        <taxon>Pseudomonadati</taxon>
        <taxon>Pseudomonadota</taxon>
        <taxon>Alphaproteobacteria</taxon>
        <taxon>Hyphomicrobiales</taxon>
        <taxon>Methylobacteriaceae</taxon>
        <taxon>Microvirga</taxon>
    </lineage>
</organism>
<sequence length="86" mass="9902">MSRVRTILAGLPDADDVLRRLADVIQVPSGCRRRGCRTQGLCQGGFGPPCFLENRKRFSDAVLEEMAEHRQHWIDQRARIETLLRR</sequence>
<dbReference type="AlphaFoldDB" id="A0A936ZII0"/>
<name>A0A936ZII0_9HYPH</name>